<dbReference type="GO" id="GO:0046872">
    <property type="term" value="F:metal ion binding"/>
    <property type="evidence" value="ECO:0007669"/>
    <property type="project" value="UniProtKB-KW"/>
</dbReference>
<accession>A0A3N1P931</accession>
<evidence type="ECO:0000256" key="2">
    <source>
        <dbReference type="ARBA" id="ARBA00022485"/>
    </source>
</evidence>
<keyword evidence="8 12" id="KW-0342">GTP-binding</keyword>
<keyword evidence="2 12" id="KW-0004">4Fe-4S</keyword>
<feature type="binding site" evidence="12">
    <location>
        <position position="271"/>
    </location>
    <ligand>
        <name>[4Fe-4S] cluster</name>
        <dbReference type="ChEBI" id="CHEBI:49883"/>
        <label>2</label>
        <note>4Fe-4S-substrate</note>
    </ligand>
</feature>
<dbReference type="EMBL" id="RJUK01000001">
    <property type="protein sequence ID" value="ROQ21236.1"/>
    <property type="molecule type" value="Genomic_DNA"/>
</dbReference>
<dbReference type="GO" id="GO:1904047">
    <property type="term" value="F:S-adenosyl-L-methionine binding"/>
    <property type="evidence" value="ECO:0007669"/>
    <property type="project" value="UniProtKB-UniRule"/>
</dbReference>
<evidence type="ECO:0000256" key="8">
    <source>
        <dbReference type="ARBA" id="ARBA00023134"/>
    </source>
</evidence>
<dbReference type="InterPro" id="IPR006638">
    <property type="entry name" value="Elp3/MiaA/NifB-like_rSAM"/>
</dbReference>
<keyword evidence="9 12" id="KW-0501">Molybdenum cofactor biosynthesis</keyword>
<evidence type="ECO:0000256" key="5">
    <source>
        <dbReference type="ARBA" id="ARBA00022741"/>
    </source>
</evidence>
<dbReference type="PANTHER" id="PTHR22960">
    <property type="entry name" value="MOLYBDOPTERIN COFACTOR SYNTHESIS PROTEIN A"/>
    <property type="match status" value="1"/>
</dbReference>
<feature type="binding site" evidence="12">
    <location>
        <position position="27"/>
    </location>
    <ligand>
        <name>S-adenosyl-L-methionine</name>
        <dbReference type="ChEBI" id="CHEBI:59789"/>
    </ligand>
</feature>
<feature type="binding site" evidence="12">
    <location>
        <position position="21"/>
    </location>
    <ligand>
        <name>[4Fe-4S] cluster</name>
        <dbReference type="ChEBI" id="CHEBI:49883"/>
        <label>1</label>
        <note>4Fe-4S-S-AdoMet</note>
    </ligand>
</feature>
<dbReference type="PROSITE" id="PS51918">
    <property type="entry name" value="RADICAL_SAM"/>
    <property type="match status" value="1"/>
</dbReference>
<evidence type="ECO:0000256" key="7">
    <source>
        <dbReference type="ARBA" id="ARBA00023014"/>
    </source>
</evidence>
<dbReference type="InterPro" id="IPR058240">
    <property type="entry name" value="rSAM_sf"/>
</dbReference>
<evidence type="ECO:0000256" key="4">
    <source>
        <dbReference type="ARBA" id="ARBA00022723"/>
    </source>
</evidence>
<feature type="binding site" evidence="12">
    <location>
        <position position="191"/>
    </location>
    <ligand>
        <name>S-adenosyl-L-methionine</name>
        <dbReference type="ChEBI" id="CHEBI:59789"/>
    </ligand>
</feature>
<dbReference type="PANTHER" id="PTHR22960:SF28">
    <property type="entry name" value="GTP 3',8-CYCLASE"/>
    <property type="match status" value="1"/>
</dbReference>
<dbReference type="InterPro" id="IPR040064">
    <property type="entry name" value="MoaA-like"/>
</dbReference>
<name>A0A3N1P931_9GAMM</name>
<comment type="caution">
    <text evidence="14">The sequence shown here is derived from an EMBL/GenBank/DDBJ whole genome shotgun (WGS) entry which is preliminary data.</text>
</comment>
<keyword evidence="4 12" id="KW-0479">Metal-binding</keyword>
<dbReference type="RefSeq" id="WP_123638258.1">
    <property type="nucleotide sequence ID" value="NZ_RJUK01000001.1"/>
</dbReference>
<comment type="catalytic activity">
    <reaction evidence="11 12">
        <text>GTP + AH2 + S-adenosyl-L-methionine = (8S)-3',8-cyclo-7,8-dihydroguanosine 5'-triphosphate + 5'-deoxyadenosine + L-methionine + A + H(+)</text>
        <dbReference type="Rhea" id="RHEA:49576"/>
        <dbReference type="ChEBI" id="CHEBI:13193"/>
        <dbReference type="ChEBI" id="CHEBI:15378"/>
        <dbReference type="ChEBI" id="CHEBI:17319"/>
        <dbReference type="ChEBI" id="CHEBI:17499"/>
        <dbReference type="ChEBI" id="CHEBI:37565"/>
        <dbReference type="ChEBI" id="CHEBI:57844"/>
        <dbReference type="ChEBI" id="CHEBI:59789"/>
        <dbReference type="ChEBI" id="CHEBI:131766"/>
        <dbReference type="EC" id="4.1.99.22"/>
    </reaction>
</comment>
<evidence type="ECO:0000256" key="11">
    <source>
        <dbReference type="ARBA" id="ARBA00048697"/>
    </source>
</evidence>
<dbReference type="SMART" id="SM00729">
    <property type="entry name" value="Elp3"/>
    <property type="match status" value="1"/>
</dbReference>
<keyword evidence="15" id="KW-1185">Reference proteome</keyword>
<feature type="binding site" evidence="12">
    <location>
        <position position="120"/>
    </location>
    <ligand>
        <name>S-adenosyl-L-methionine</name>
        <dbReference type="ChEBI" id="CHEBI:59789"/>
    </ligand>
</feature>
<comment type="pathway">
    <text evidence="12">Cofactor biosynthesis; molybdopterin biosynthesis.</text>
</comment>
<feature type="binding site" evidence="12">
    <location>
        <position position="14"/>
    </location>
    <ligand>
        <name>GTP</name>
        <dbReference type="ChEBI" id="CHEBI:37565"/>
    </ligand>
</feature>
<comment type="cofactor">
    <cofactor evidence="12">
        <name>[4Fe-4S] cluster</name>
        <dbReference type="ChEBI" id="CHEBI:49883"/>
    </cofactor>
    <text evidence="12">Binds 2 [4Fe-4S] clusters. Binds 1 [4Fe-4S] cluster coordinated with 3 cysteines and an exchangeable S-adenosyl-L-methionine and 1 [4Fe-4S] cluster coordinated with 3 cysteines and the GTP-derived substrate.</text>
</comment>
<dbReference type="Pfam" id="PF06463">
    <property type="entry name" value="Mob_synth_C"/>
    <property type="match status" value="1"/>
</dbReference>
<reference evidence="14 15" key="1">
    <citation type="submission" date="2018-11" db="EMBL/GenBank/DDBJ databases">
        <title>Genomic Encyclopedia of Type Strains, Phase IV (KMG-IV): sequencing the most valuable type-strain genomes for metagenomic binning, comparative biology and taxonomic classification.</title>
        <authorList>
            <person name="Goeker M."/>
        </authorList>
    </citation>
    <scope>NUCLEOTIDE SEQUENCE [LARGE SCALE GENOMIC DNA]</scope>
    <source>
        <strain evidence="14 15">DSM 16974</strain>
    </source>
</reference>
<proteinExistence type="inferred from homology"/>
<dbReference type="OrthoDB" id="9763993at2"/>
<comment type="similarity">
    <text evidence="12">Belongs to the radical SAM superfamily. MoaA family.</text>
</comment>
<feature type="binding site" evidence="12">
    <location>
        <position position="69"/>
    </location>
    <ligand>
        <name>S-adenosyl-L-methionine</name>
        <dbReference type="ChEBI" id="CHEBI:59789"/>
    </ligand>
</feature>
<dbReference type="SFLD" id="SFLDG01067">
    <property type="entry name" value="SPASM/twitch_domain_containing"/>
    <property type="match status" value="1"/>
</dbReference>
<feature type="binding site" evidence="12">
    <location>
        <position position="28"/>
    </location>
    <ligand>
        <name>[4Fe-4S] cluster</name>
        <dbReference type="ChEBI" id="CHEBI:49883"/>
        <label>1</label>
        <note>4Fe-4S-S-AdoMet</note>
    </ligand>
</feature>
<protein>
    <recommendedName>
        <fullName evidence="1 12">GTP 3',8-cyclase</fullName>
        <ecNumber evidence="1 12">4.1.99.22</ecNumber>
    </recommendedName>
    <alternativeName>
        <fullName evidence="12">Molybdenum cofactor biosynthesis protein A</fullName>
    </alternativeName>
</protein>
<evidence type="ECO:0000256" key="3">
    <source>
        <dbReference type="ARBA" id="ARBA00022691"/>
    </source>
</evidence>
<dbReference type="GO" id="GO:0051539">
    <property type="term" value="F:4 iron, 4 sulfur cluster binding"/>
    <property type="evidence" value="ECO:0007669"/>
    <property type="project" value="UniProtKB-UniRule"/>
</dbReference>
<dbReference type="GO" id="GO:0005525">
    <property type="term" value="F:GTP binding"/>
    <property type="evidence" value="ECO:0007669"/>
    <property type="project" value="UniProtKB-UniRule"/>
</dbReference>
<dbReference type="CDD" id="cd01335">
    <property type="entry name" value="Radical_SAM"/>
    <property type="match status" value="1"/>
</dbReference>
<dbReference type="Pfam" id="PF04055">
    <property type="entry name" value="Radical_SAM"/>
    <property type="match status" value="1"/>
</dbReference>
<keyword evidence="6 12" id="KW-0408">Iron</keyword>
<dbReference type="HAMAP" id="MF_01225_B">
    <property type="entry name" value="MoaA_B"/>
    <property type="match status" value="1"/>
</dbReference>
<dbReference type="Gene3D" id="3.20.20.70">
    <property type="entry name" value="Aldolase class I"/>
    <property type="match status" value="1"/>
</dbReference>
<evidence type="ECO:0000256" key="10">
    <source>
        <dbReference type="ARBA" id="ARBA00023239"/>
    </source>
</evidence>
<feature type="binding site" evidence="12">
    <location>
        <begin position="259"/>
        <end position="261"/>
    </location>
    <ligand>
        <name>GTP</name>
        <dbReference type="ChEBI" id="CHEBI:37565"/>
    </ligand>
</feature>
<dbReference type="InterPro" id="IPR013785">
    <property type="entry name" value="Aldolase_TIM"/>
</dbReference>
<dbReference type="GO" id="GO:0061798">
    <property type="term" value="F:GTP 3',8'-cyclase activity"/>
    <property type="evidence" value="ECO:0007669"/>
    <property type="project" value="UniProtKB-UniRule"/>
</dbReference>
<dbReference type="CDD" id="cd21117">
    <property type="entry name" value="Twitch_MoaA"/>
    <property type="match status" value="1"/>
</dbReference>
<evidence type="ECO:0000256" key="6">
    <source>
        <dbReference type="ARBA" id="ARBA00023004"/>
    </source>
</evidence>
<evidence type="ECO:0000256" key="1">
    <source>
        <dbReference type="ARBA" id="ARBA00012167"/>
    </source>
</evidence>
<keyword evidence="5 12" id="KW-0547">Nucleotide-binding</keyword>
<evidence type="ECO:0000256" key="9">
    <source>
        <dbReference type="ARBA" id="ARBA00023150"/>
    </source>
</evidence>
<feature type="binding site" evidence="12">
    <location>
        <position position="254"/>
    </location>
    <ligand>
        <name>[4Fe-4S] cluster</name>
        <dbReference type="ChEBI" id="CHEBI:49883"/>
        <label>2</label>
        <note>4Fe-4S-substrate</note>
    </ligand>
</feature>
<dbReference type="Proteomes" id="UP000273643">
    <property type="component" value="Unassembled WGS sequence"/>
</dbReference>
<keyword evidence="10 12" id="KW-0456">Lyase</keyword>
<evidence type="ECO:0000313" key="14">
    <source>
        <dbReference type="EMBL" id="ROQ21236.1"/>
    </source>
</evidence>
<dbReference type="SFLD" id="SFLDS00029">
    <property type="entry name" value="Radical_SAM"/>
    <property type="match status" value="1"/>
</dbReference>
<evidence type="ECO:0000313" key="15">
    <source>
        <dbReference type="Proteomes" id="UP000273643"/>
    </source>
</evidence>
<feature type="binding site" evidence="12">
    <location>
        <position position="257"/>
    </location>
    <ligand>
        <name>[4Fe-4S] cluster</name>
        <dbReference type="ChEBI" id="CHEBI:49883"/>
        <label>2</label>
        <note>4Fe-4S-substrate</note>
    </ligand>
</feature>
<sequence length="325" mass="37025">MLTDSFDRRFSYLRLSVTEVCNFRCDYCLPDGTDCGPDARAQDLTLDEIRRLVNAFARLGMRKVRITGGEPSLRKDLTEIIRLCKQTPGIETVAMTTNGYRLTKDIDAWHAAGLDALNVSIDSLDHAKFEMITGHNKLQEILKGLERAAELGIPNIKVNSVLMKHYNDDALDDFLDFVKTRPITLRMIELMQTGDNVEFFDRHHLSGDRVIERMRAQGWQERLRGRDSGPAREFWHPDYAGGIGMIMPYSKDFCATCNRLRVSSQGQLFLCLFVDEHQSLRHLLQSDDPEPVMAFLREAIKGKDFSHHLHEQNPGSTRQLAMIGG</sequence>
<dbReference type="SFLD" id="SFLDG01386">
    <property type="entry name" value="main_SPASM_domain-containing"/>
    <property type="match status" value="1"/>
</dbReference>
<dbReference type="SUPFAM" id="SSF102114">
    <property type="entry name" value="Radical SAM enzymes"/>
    <property type="match status" value="1"/>
</dbReference>
<dbReference type="InterPro" id="IPR013483">
    <property type="entry name" value="MoaA"/>
</dbReference>
<feature type="domain" description="Radical SAM core" evidence="13">
    <location>
        <begin position="5"/>
        <end position="230"/>
    </location>
</feature>
<feature type="binding site" evidence="12">
    <location>
        <position position="157"/>
    </location>
    <ligand>
        <name>GTP</name>
        <dbReference type="ChEBI" id="CHEBI:37565"/>
    </ligand>
</feature>
<dbReference type="AlphaFoldDB" id="A0A3N1P931"/>
<dbReference type="InterPro" id="IPR050105">
    <property type="entry name" value="MoCo_biosynth_MoaA/MoaC"/>
</dbReference>
<dbReference type="UniPathway" id="UPA00344"/>
<dbReference type="SFLD" id="SFLDG01383">
    <property type="entry name" value="cyclic_pyranopterin_phosphate"/>
    <property type="match status" value="1"/>
</dbReference>
<dbReference type="EC" id="4.1.99.22" evidence="1 12"/>
<keyword evidence="3 12" id="KW-0949">S-adenosyl-L-methionine</keyword>
<evidence type="ECO:0000256" key="12">
    <source>
        <dbReference type="HAMAP-Rule" id="MF_01225"/>
    </source>
</evidence>
<feature type="binding site" evidence="12">
    <location>
        <position position="96"/>
    </location>
    <ligand>
        <name>GTP</name>
        <dbReference type="ChEBI" id="CHEBI:37565"/>
    </ligand>
</feature>
<dbReference type="InterPro" id="IPR000385">
    <property type="entry name" value="MoaA_NifB_PqqE_Fe-S-bd_CS"/>
</dbReference>
<dbReference type="InterPro" id="IPR007197">
    <property type="entry name" value="rSAM"/>
</dbReference>
<comment type="function">
    <text evidence="12">Catalyzes the cyclization of GTP to (8S)-3',8-cyclo-7,8-dihydroguanosine 5'-triphosphate.</text>
</comment>
<dbReference type="PROSITE" id="PS01305">
    <property type="entry name" value="MOAA_NIFB_PQQE"/>
    <property type="match status" value="1"/>
</dbReference>
<dbReference type="GO" id="GO:0006777">
    <property type="term" value="P:Mo-molybdopterin cofactor biosynthetic process"/>
    <property type="evidence" value="ECO:0007669"/>
    <property type="project" value="UniProtKB-UniRule"/>
</dbReference>
<dbReference type="GO" id="GO:0061799">
    <property type="term" value="F:cyclic pyranopterin monophosphate synthase activity"/>
    <property type="evidence" value="ECO:0007669"/>
    <property type="project" value="TreeGrafter"/>
</dbReference>
<feature type="binding site" evidence="12">
    <location>
        <position position="65"/>
    </location>
    <ligand>
        <name>GTP</name>
        <dbReference type="ChEBI" id="CHEBI:37565"/>
    </ligand>
</feature>
<dbReference type="NCBIfam" id="TIGR02666">
    <property type="entry name" value="moaA"/>
    <property type="match status" value="1"/>
</dbReference>
<gene>
    <name evidence="12" type="primary">moaA</name>
    <name evidence="14" type="ORF">EDC38_1859</name>
</gene>
<dbReference type="InterPro" id="IPR010505">
    <property type="entry name" value="MoaA_twitch"/>
</dbReference>
<keyword evidence="7 12" id="KW-0411">Iron-sulfur</keyword>
<comment type="subunit">
    <text evidence="12">Monomer and homodimer.</text>
</comment>
<evidence type="ECO:0000259" key="13">
    <source>
        <dbReference type="PROSITE" id="PS51918"/>
    </source>
</evidence>
<organism evidence="14 15">
    <name type="scientific">Marinimicrobium koreense</name>
    <dbReference type="NCBI Taxonomy" id="306545"/>
    <lineage>
        <taxon>Bacteria</taxon>
        <taxon>Pseudomonadati</taxon>
        <taxon>Pseudomonadota</taxon>
        <taxon>Gammaproteobacteria</taxon>
        <taxon>Cellvibrionales</taxon>
        <taxon>Cellvibrionaceae</taxon>
        <taxon>Marinimicrobium</taxon>
    </lineage>
</organism>
<feature type="binding site" evidence="12">
    <location>
        <position position="25"/>
    </location>
    <ligand>
        <name>[4Fe-4S] cluster</name>
        <dbReference type="ChEBI" id="CHEBI:49883"/>
        <label>1</label>
        <note>4Fe-4S-S-AdoMet</note>
    </ligand>
</feature>